<feature type="transmembrane region" description="Helical" evidence="2">
    <location>
        <begin position="398"/>
        <end position="421"/>
    </location>
</feature>
<evidence type="ECO:0000256" key="2">
    <source>
        <dbReference type="SAM" id="Phobius"/>
    </source>
</evidence>
<organism evidence="4 5">
    <name type="scientific">Abditibacterium utsteinense</name>
    <dbReference type="NCBI Taxonomy" id="1960156"/>
    <lineage>
        <taxon>Bacteria</taxon>
        <taxon>Pseudomonadati</taxon>
        <taxon>Abditibacteriota</taxon>
        <taxon>Abditibacteriia</taxon>
        <taxon>Abditibacteriales</taxon>
        <taxon>Abditibacteriaceae</taxon>
        <taxon>Abditibacterium</taxon>
    </lineage>
</organism>
<dbReference type="InterPro" id="IPR046342">
    <property type="entry name" value="CBS_dom_sf"/>
</dbReference>
<sequence length="430" mass="46330">MPFSRAGQLARYVPTARLTDSIGLVAENLRSSPHGVLPVLDRITFGEGHPSERQARVLGLIDIRDLSRATQLAAPVSASNSGAGFSQLNGFDSNGHSENDYGGLDLENGEAITAFEELTARDVMRSDVPHIPSIFSLQNALLTFDRYDLPALPVLDEAGQYRGVVSRADVIAALGNNVRPPMVGGMATPLGVWLTNGTLNGGAPPLGLFLSGLTLASCLFASQIVLALIFWMINPVWGGAAFSGRLGMALDSTQTLNVVAFFGHKLLFLLALRALPMAGIHAAEHQTVHALERGLPLEIEYVEKMPRAHPRCGTNLLAIASIMTIGFVHLPSVDPEWAVVVLAATFFGWRSFGTLIQEHFTTRPASKKQLQSGIKAARELMDKYQAQPFAQPASPFRLLNNGMILSILGMWCGIFGLQWLLDGLVARFVG</sequence>
<feature type="transmembrane region" description="Helical" evidence="2">
    <location>
        <begin position="208"/>
        <end position="233"/>
    </location>
</feature>
<keyword evidence="2" id="KW-1133">Transmembrane helix</keyword>
<keyword evidence="2" id="KW-0472">Membrane</keyword>
<keyword evidence="2" id="KW-0812">Transmembrane</keyword>
<dbReference type="CDD" id="cd02205">
    <property type="entry name" value="CBS_pair_SF"/>
    <property type="match status" value="1"/>
</dbReference>
<keyword evidence="5" id="KW-1185">Reference proteome</keyword>
<reference evidence="4 5" key="1">
    <citation type="journal article" date="2018" name="Syst. Appl. Microbiol.">
        <title>Abditibacterium utsteinense sp. nov., the first cultivated member of candidate phylum FBP, isolated from ice-free Antarctic soil samples.</title>
        <authorList>
            <person name="Tahon G."/>
            <person name="Tytgat B."/>
            <person name="Lebbe L."/>
            <person name="Carlier A."/>
            <person name="Willems A."/>
        </authorList>
    </citation>
    <scope>NUCLEOTIDE SEQUENCE [LARGE SCALE GENOMIC DNA]</scope>
    <source>
        <strain evidence="4 5">LMG 29911</strain>
    </source>
</reference>
<dbReference type="Pfam" id="PF07136">
    <property type="entry name" value="DUF1385"/>
    <property type="match status" value="1"/>
</dbReference>
<feature type="domain" description="CBS" evidence="3">
    <location>
        <begin position="124"/>
        <end position="182"/>
    </location>
</feature>
<evidence type="ECO:0000313" key="4">
    <source>
        <dbReference type="EMBL" id="PQV62545.1"/>
    </source>
</evidence>
<dbReference type="EMBL" id="NIGF01000029">
    <property type="protein sequence ID" value="PQV62545.1"/>
    <property type="molecule type" value="Genomic_DNA"/>
</dbReference>
<dbReference type="Gene3D" id="3.10.580.10">
    <property type="entry name" value="CBS-domain"/>
    <property type="match status" value="1"/>
</dbReference>
<dbReference type="InterPro" id="IPR010787">
    <property type="entry name" value="DUF1385"/>
</dbReference>
<evidence type="ECO:0000259" key="3">
    <source>
        <dbReference type="PROSITE" id="PS51371"/>
    </source>
</evidence>
<feature type="transmembrane region" description="Helical" evidence="2">
    <location>
        <begin position="337"/>
        <end position="356"/>
    </location>
</feature>
<accession>A0A2S8SP17</accession>
<comment type="caution">
    <text evidence="4">The sequence shown here is derived from an EMBL/GenBank/DDBJ whole genome shotgun (WGS) entry which is preliminary data.</text>
</comment>
<evidence type="ECO:0000256" key="1">
    <source>
        <dbReference type="PROSITE-ProRule" id="PRU00703"/>
    </source>
</evidence>
<gene>
    <name evidence="4" type="ORF">B1R32_1296</name>
</gene>
<dbReference type="OrthoDB" id="5242995at2"/>
<dbReference type="SUPFAM" id="SSF54631">
    <property type="entry name" value="CBS-domain pair"/>
    <property type="match status" value="1"/>
</dbReference>
<dbReference type="AlphaFoldDB" id="A0A2S8SP17"/>
<name>A0A2S8SP17_9BACT</name>
<dbReference type="InterPro" id="IPR000644">
    <property type="entry name" value="CBS_dom"/>
</dbReference>
<protein>
    <submittedName>
        <fullName evidence="4">CBS domain-containing protein</fullName>
    </submittedName>
</protein>
<dbReference type="Proteomes" id="UP000237684">
    <property type="component" value="Unassembled WGS sequence"/>
</dbReference>
<proteinExistence type="predicted"/>
<dbReference type="Pfam" id="PF00571">
    <property type="entry name" value="CBS"/>
    <property type="match status" value="1"/>
</dbReference>
<dbReference type="RefSeq" id="WP_106381288.1">
    <property type="nucleotide sequence ID" value="NZ_NIGF01000029.1"/>
</dbReference>
<dbReference type="InParanoid" id="A0A2S8SP17"/>
<feature type="transmembrane region" description="Helical" evidence="2">
    <location>
        <begin position="312"/>
        <end position="331"/>
    </location>
</feature>
<evidence type="ECO:0000313" key="5">
    <source>
        <dbReference type="Proteomes" id="UP000237684"/>
    </source>
</evidence>
<keyword evidence="1" id="KW-0129">CBS domain</keyword>
<dbReference type="PROSITE" id="PS51371">
    <property type="entry name" value="CBS"/>
    <property type="match status" value="1"/>
</dbReference>